<evidence type="ECO:0000256" key="6">
    <source>
        <dbReference type="ARBA" id="ARBA00022679"/>
    </source>
</evidence>
<dbReference type="Pfam" id="PF02743">
    <property type="entry name" value="dCache_1"/>
    <property type="match status" value="1"/>
</dbReference>
<dbReference type="PANTHER" id="PTHR43065:SF50">
    <property type="entry name" value="HISTIDINE KINASE"/>
    <property type="match status" value="1"/>
</dbReference>
<comment type="catalytic activity">
    <reaction evidence="1">
        <text>ATP + protein L-histidine = ADP + protein N-phospho-L-histidine.</text>
        <dbReference type="EC" id="2.7.13.3"/>
    </reaction>
</comment>
<dbReference type="InterPro" id="IPR005467">
    <property type="entry name" value="His_kinase_dom"/>
</dbReference>
<feature type="coiled-coil region" evidence="12">
    <location>
        <begin position="415"/>
        <end position="470"/>
    </location>
</feature>
<evidence type="ECO:0000256" key="2">
    <source>
        <dbReference type="ARBA" id="ARBA00004651"/>
    </source>
</evidence>
<keyword evidence="12" id="KW-0175">Coiled coil</keyword>
<feature type="domain" description="Histidine kinase" evidence="14">
    <location>
        <begin position="479"/>
        <end position="722"/>
    </location>
</feature>
<evidence type="ECO:0000256" key="9">
    <source>
        <dbReference type="ARBA" id="ARBA00022989"/>
    </source>
</evidence>
<keyword evidence="9 13" id="KW-1133">Transmembrane helix</keyword>
<dbReference type="SMART" id="SM00387">
    <property type="entry name" value="HATPase_c"/>
    <property type="match status" value="1"/>
</dbReference>
<dbReference type="InterPro" id="IPR036890">
    <property type="entry name" value="HATPase_C_sf"/>
</dbReference>
<dbReference type="Proteomes" id="UP000183940">
    <property type="component" value="Unassembled WGS sequence"/>
</dbReference>
<feature type="domain" description="HAMP" evidence="15">
    <location>
        <begin position="371"/>
        <end position="423"/>
    </location>
</feature>
<dbReference type="SMART" id="SM00304">
    <property type="entry name" value="HAMP"/>
    <property type="match status" value="1"/>
</dbReference>
<proteinExistence type="predicted"/>
<dbReference type="EC" id="2.7.13.3" evidence="3"/>
<dbReference type="GO" id="GO:0000155">
    <property type="term" value="F:phosphorelay sensor kinase activity"/>
    <property type="evidence" value="ECO:0007669"/>
    <property type="project" value="InterPro"/>
</dbReference>
<keyword evidence="17" id="KW-1185">Reference proteome</keyword>
<dbReference type="SUPFAM" id="SSF47384">
    <property type="entry name" value="Homodimeric domain of signal transducing histidine kinase"/>
    <property type="match status" value="1"/>
</dbReference>
<evidence type="ECO:0000256" key="11">
    <source>
        <dbReference type="ARBA" id="ARBA00023136"/>
    </source>
</evidence>
<sequence>MLKRLKTWTALLPRKLSLRVVLVVPFVLQVSLAVSLTGWLSLRNGQKAINQVTTQLRQEITARIEQELANYIHDLYLVNQINQDAVNLNLLNLQDYQQLQAYFGKQLQAFESISAIKFSSEQREFLGLERSPDGYVLSLANPDTEQTLETYQLNGDRERGQLLSSTPDYDSRLEVWYENAIQSGKATWGGIYTHLGSETLATTVNQPVYSEIGKLLGVFGAEFRLSEVSDFLGTLDISPGAEAFILERSGLLVASSTLDRPFLVTYGTTLRIQATNTSDRLIQSSAQYLQEEFDTLENVETTENSAFLLEGERQFLQVTPFQNAQGIDWIIVVVVPEADFMEQINANTWITIQLCAIALFVSILLGLRTSRWISQSLHQLIQATEAIAKGNLNQHLPHFYLRELETLRRSFNQMSQQLRHSFQALETANQTLEERVEKRTEALKFAKEKTEQALQELKQTQSQLIQTEKMSSLGQIVAGVAHEINNPISFIYSNLPHAKEYLEGLIELIELYQKHHPESANEIHQKTQDIDLEFIVEDFQNLMISMQSGADRIQKIVLGLRSFSRLDESDQKWVNIQDGLENSLMILQANLQSIQVIENYTRVSNIFCYPGEINQVFFQILENAIDALSEPDIIDPTLWIETQDLSEDRVQIRISDNGPGISESVISSIFDPFFTTKPVGRGTGLGLSISYQIIVEKHKGELLCNSTPGKGAEFLIRLPIKLGYS</sequence>
<gene>
    <name evidence="16" type="ORF">BI308_07190</name>
</gene>
<evidence type="ECO:0000256" key="5">
    <source>
        <dbReference type="ARBA" id="ARBA00022553"/>
    </source>
</evidence>
<dbReference type="SUPFAM" id="SSF158472">
    <property type="entry name" value="HAMP domain-like"/>
    <property type="match status" value="1"/>
</dbReference>
<dbReference type="AlphaFoldDB" id="A0A1L9QU17"/>
<dbReference type="InterPro" id="IPR003594">
    <property type="entry name" value="HATPase_dom"/>
</dbReference>
<evidence type="ECO:0000256" key="3">
    <source>
        <dbReference type="ARBA" id="ARBA00012438"/>
    </source>
</evidence>
<keyword evidence="11 13" id="KW-0472">Membrane</keyword>
<dbReference type="InterPro" id="IPR003661">
    <property type="entry name" value="HisK_dim/P_dom"/>
</dbReference>
<evidence type="ECO:0000313" key="17">
    <source>
        <dbReference type="Proteomes" id="UP000183940"/>
    </source>
</evidence>
<keyword evidence="10" id="KW-0902">Two-component regulatory system</keyword>
<comment type="subcellular location">
    <subcellularLocation>
        <location evidence="2">Cell membrane</location>
        <topology evidence="2">Multi-pass membrane protein</topology>
    </subcellularLocation>
</comment>
<evidence type="ECO:0000256" key="4">
    <source>
        <dbReference type="ARBA" id="ARBA00022475"/>
    </source>
</evidence>
<dbReference type="PROSITE" id="PS50885">
    <property type="entry name" value="HAMP"/>
    <property type="match status" value="1"/>
</dbReference>
<dbReference type="InterPro" id="IPR033479">
    <property type="entry name" value="dCache_1"/>
</dbReference>
<dbReference type="GO" id="GO:0005886">
    <property type="term" value="C:plasma membrane"/>
    <property type="evidence" value="ECO:0007669"/>
    <property type="project" value="UniProtKB-SubCell"/>
</dbReference>
<keyword evidence="7 13" id="KW-0812">Transmembrane</keyword>
<dbReference type="Pfam" id="PF02518">
    <property type="entry name" value="HATPase_c"/>
    <property type="match status" value="1"/>
</dbReference>
<evidence type="ECO:0000256" key="1">
    <source>
        <dbReference type="ARBA" id="ARBA00000085"/>
    </source>
</evidence>
<evidence type="ECO:0000256" key="7">
    <source>
        <dbReference type="ARBA" id="ARBA00022692"/>
    </source>
</evidence>
<dbReference type="PANTHER" id="PTHR43065">
    <property type="entry name" value="SENSOR HISTIDINE KINASE"/>
    <property type="match status" value="1"/>
</dbReference>
<evidence type="ECO:0000259" key="14">
    <source>
        <dbReference type="PROSITE" id="PS50109"/>
    </source>
</evidence>
<dbReference type="InterPro" id="IPR036097">
    <property type="entry name" value="HisK_dim/P_sf"/>
</dbReference>
<dbReference type="STRING" id="1925591.BI308_07190"/>
<dbReference type="PRINTS" id="PR00344">
    <property type="entry name" value="BCTRLSENSOR"/>
</dbReference>
<evidence type="ECO:0000256" key="12">
    <source>
        <dbReference type="SAM" id="Coils"/>
    </source>
</evidence>
<keyword evidence="6" id="KW-0808">Transferase</keyword>
<dbReference type="CDD" id="cd06225">
    <property type="entry name" value="HAMP"/>
    <property type="match status" value="1"/>
</dbReference>
<feature type="transmembrane region" description="Helical" evidence="13">
    <location>
        <begin position="20"/>
        <end position="42"/>
    </location>
</feature>
<dbReference type="PROSITE" id="PS50109">
    <property type="entry name" value="HIS_KIN"/>
    <property type="match status" value="1"/>
</dbReference>
<name>A0A1L9QU17_9CYAN</name>
<dbReference type="EMBL" id="MLAW01000009">
    <property type="protein sequence ID" value="OJJ26180.1"/>
    <property type="molecule type" value="Genomic_DNA"/>
</dbReference>
<accession>A0A1L9QU17</accession>
<evidence type="ECO:0000313" key="16">
    <source>
        <dbReference type="EMBL" id="OJJ26180.1"/>
    </source>
</evidence>
<dbReference type="Gene3D" id="1.10.287.130">
    <property type="match status" value="1"/>
</dbReference>
<evidence type="ECO:0000256" key="13">
    <source>
        <dbReference type="SAM" id="Phobius"/>
    </source>
</evidence>
<dbReference type="Gene3D" id="3.30.565.10">
    <property type="entry name" value="Histidine kinase-like ATPase, C-terminal domain"/>
    <property type="match status" value="1"/>
</dbReference>
<evidence type="ECO:0000256" key="8">
    <source>
        <dbReference type="ARBA" id="ARBA00022777"/>
    </source>
</evidence>
<dbReference type="Pfam" id="PF00672">
    <property type="entry name" value="HAMP"/>
    <property type="match status" value="1"/>
</dbReference>
<organism evidence="16 17">
    <name type="scientific">Roseofilum reptotaenium AO1-A</name>
    <dbReference type="NCBI Taxonomy" id="1925591"/>
    <lineage>
        <taxon>Bacteria</taxon>
        <taxon>Bacillati</taxon>
        <taxon>Cyanobacteriota</taxon>
        <taxon>Cyanophyceae</taxon>
        <taxon>Desertifilales</taxon>
        <taxon>Desertifilaceae</taxon>
        <taxon>Roseofilum</taxon>
    </lineage>
</organism>
<keyword evidence="5" id="KW-0597">Phosphoprotein</keyword>
<protein>
    <recommendedName>
        <fullName evidence="3">histidine kinase</fullName>
        <ecNumber evidence="3">2.7.13.3</ecNumber>
    </recommendedName>
</protein>
<reference evidence="16" key="1">
    <citation type="submission" date="2016-10" db="EMBL/GenBank/DDBJ databases">
        <title>CRISPR-Cas defence system in Roseofilum reptotaenium: evidence of a bacteriophage-cyanobacterium arms race in the coral black band disease.</title>
        <authorList>
            <person name="Buerger P."/>
            <person name="Wood-Charlson E.M."/>
            <person name="Weynberg K.D."/>
            <person name="Willis B."/>
            <person name="Van Oppen M.J."/>
        </authorList>
    </citation>
    <scope>NUCLEOTIDE SEQUENCE [LARGE SCALE GENOMIC DNA]</scope>
    <source>
        <strain evidence="16">AO1-A</strain>
    </source>
</reference>
<evidence type="ECO:0000259" key="15">
    <source>
        <dbReference type="PROSITE" id="PS50885"/>
    </source>
</evidence>
<dbReference type="Gene3D" id="6.10.340.10">
    <property type="match status" value="1"/>
</dbReference>
<evidence type="ECO:0000256" key="10">
    <source>
        <dbReference type="ARBA" id="ARBA00023012"/>
    </source>
</evidence>
<dbReference type="SUPFAM" id="SSF55874">
    <property type="entry name" value="ATPase domain of HSP90 chaperone/DNA topoisomerase II/histidine kinase"/>
    <property type="match status" value="1"/>
</dbReference>
<dbReference type="InterPro" id="IPR004358">
    <property type="entry name" value="Sig_transdc_His_kin-like_C"/>
</dbReference>
<dbReference type="CDD" id="cd00082">
    <property type="entry name" value="HisKA"/>
    <property type="match status" value="1"/>
</dbReference>
<dbReference type="Gene3D" id="3.30.450.20">
    <property type="entry name" value="PAS domain"/>
    <property type="match status" value="1"/>
</dbReference>
<keyword evidence="4" id="KW-1003">Cell membrane</keyword>
<dbReference type="CDD" id="cd12913">
    <property type="entry name" value="PDC1_MCP_like"/>
    <property type="match status" value="1"/>
</dbReference>
<comment type="caution">
    <text evidence="16">The sequence shown here is derived from an EMBL/GenBank/DDBJ whole genome shotgun (WGS) entry which is preliminary data.</text>
</comment>
<dbReference type="InterPro" id="IPR003660">
    <property type="entry name" value="HAMP_dom"/>
</dbReference>
<keyword evidence="8" id="KW-0418">Kinase</keyword>